<proteinExistence type="predicted"/>
<gene>
    <name evidence="2" type="ORF">J7T54_003658</name>
</gene>
<keyword evidence="1" id="KW-0472">Membrane</keyword>
<dbReference type="RefSeq" id="XP_051363501.1">
    <property type="nucleotide sequence ID" value="XM_051505163.1"/>
</dbReference>
<sequence>MPGGRDRVPGTPDPGNFPWSPNLALNCLAITLYAILLLSLAAGSAWLPYRLIYGDPFAFRQQQAYYNEPFLDGTVSYSAPTDLVSEPLPLFDDLSAMHRGMISLSSFRAFGSGNAWVAQGDQDPTHNITSIFQNVLPLGDFWDTKTYEFSSSPGFKGSTVVLDPDILIVPKNRGETTLIDLVHLHGSSRLDKLSCEADLDSSNDSREYCADDNSLRVTYNPHIHLTPIKSLRDIKETKKEAFSDGPGVQMQQRMQKTRLLAQLEVTRDQLDMLQHLLAHASIKNLKHIKDTKSGFHLWKSLGRVSLKFRRGVPFYHAVQNAEGAVDLDPWRRQVNHLSKGISARVDDLERVIKCENDIGMQIEALVEAHAHPYETVVWRGEQYVWSKQQDGWITYRETKSQDSAEPMYGWATDARAQPAHGLRACRSLLDVGQMHGTADGKLPMSDKKKDKETRALRAVRQYVPGAKYLAARYRFDAEAARKQQEQIWAEKGLWRMESWMAREWATGE</sequence>
<keyword evidence="1" id="KW-1133">Transmembrane helix</keyword>
<comment type="caution">
    <text evidence="2">The sequence shown here is derived from an EMBL/GenBank/DDBJ whole genome shotgun (WGS) entry which is preliminary data.</text>
</comment>
<reference evidence="2" key="1">
    <citation type="journal article" date="2021" name="J Fungi (Basel)">
        <title>Genomic and Metabolomic Analyses of the Marine Fungus Emericellopsis cladophorae: Insights into Saltwater Adaptability Mechanisms and Its Biosynthetic Potential.</title>
        <authorList>
            <person name="Goncalves M.F.M."/>
            <person name="Hilario S."/>
            <person name="Van de Peer Y."/>
            <person name="Esteves A.C."/>
            <person name="Alves A."/>
        </authorList>
    </citation>
    <scope>NUCLEOTIDE SEQUENCE</scope>
    <source>
        <strain evidence="2">MUM 19.33</strain>
    </source>
</reference>
<feature type="transmembrane region" description="Helical" evidence="1">
    <location>
        <begin position="23"/>
        <end position="47"/>
    </location>
</feature>
<dbReference type="Proteomes" id="UP001055219">
    <property type="component" value="Unassembled WGS sequence"/>
</dbReference>
<dbReference type="EMBL" id="JAGIXG020000012">
    <property type="protein sequence ID" value="KAI6782645.1"/>
    <property type="molecule type" value="Genomic_DNA"/>
</dbReference>
<dbReference type="OrthoDB" id="10386347at2759"/>
<keyword evidence="3" id="KW-1185">Reference proteome</keyword>
<protein>
    <submittedName>
        <fullName evidence="2">Uncharacterized protein</fullName>
    </submittedName>
</protein>
<evidence type="ECO:0000313" key="2">
    <source>
        <dbReference type="EMBL" id="KAI6782645.1"/>
    </source>
</evidence>
<keyword evidence="1" id="KW-0812">Transmembrane</keyword>
<name>A0A9Q0BFG5_9HYPO</name>
<reference evidence="2" key="2">
    <citation type="submission" date="2022-07" db="EMBL/GenBank/DDBJ databases">
        <authorList>
            <person name="Goncalves M.F.M."/>
            <person name="Hilario S."/>
            <person name="Van De Peer Y."/>
            <person name="Esteves A.C."/>
            <person name="Alves A."/>
        </authorList>
    </citation>
    <scope>NUCLEOTIDE SEQUENCE</scope>
    <source>
        <strain evidence="2">MUM 19.33</strain>
    </source>
</reference>
<organism evidence="2 3">
    <name type="scientific">Emericellopsis cladophorae</name>
    <dbReference type="NCBI Taxonomy" id="2686198"/>
    <lineage>
        <taxon>Eukaryota</taxon>
        <taxon>Fungi</taxon>
        <taxon>Dikarya</taxon>
        <taxon>Ascomycota</taxon>
        <taxon>Pezizomycotina</taxon>
        <taxon>Sordariomycetes</taxon>
        <taxon>Hypocreomycetidae</taxon>
        <taxon>Hypocreales</taxon>
        <taxon>Bionectriaceae</taxon>
        <taxon>Emericellopsis</taxon>
    </lineage>
</organism>
<accession>A0A9Q0BFG5</accession>
<evidence type="ECO:0000313" key="3">
    <source>
        <dbReference type="Proteomes" id="UP001055219"/>
    </source>
</evidence>
<dbReference type="AlphaFoldDB" id="A0A9Q0BFG5"/>
<dbReference type="GeneID" id="75830155"/>
<evidence type="ECO:0000256" key="1">
    <source>
        <dbReference type="SAM" id="Phobius"/>
    </source>
</evidence>